<keyword evidence="1" id="KW-0812">Transmembrane</keyword>
<organism evidence="2 3">
    <name type="scientific">Denitromonas halophila</name>
    <dbReference type="NCBI Taxonomy" id="1629404"/>
    <lineage>
        <taxon>Bacteria</taxon>
        <taxon>Pseudomonadati</taxon>
        <taxon>Pseudomonadota</taxon>
        <taxon>Betaproteobacteria</taxon>
        <taxon>Rhodocyclales</taxon>
        <taxon>Zoogloeaceae</taxon>
        <taxon>Denitromonas</taxon>
    </lineage>
</organism>
<protein>
    <submittedName>
        <fullName evidence="2">Uncharacterized protein</fullName>
    </submittedName>
</protein>
<comment type="caution">
    <text evidence="2">The sequence shown here is derived from an EMBL/GenBank/DDBJ whole genome shotgun (WGS) entry which is preliminary data.</text>
</comment>
<dbReference type="Proteomes" id="UP000319502">
    <property type="component" value="Unassembled WGS sequence"/>
</dbReference>
<accession>A0A557QWJ0</accession>
<feature type="transmembrane region" description="Helical" evidence="1">
    <location>
        <begin position="49"/>
        <end position="73"/>
    </location>
</feature>
<evidence type="ECO:0000313" key="3">
    <source>
        <dbReference type="Proteomes" id="UP000319502"/>
    </source>
</evidence>
<sequence length="80" mass="8697">MNPILDFYRSDVRTGIKIVLTSLILGTLTAVPLWLFTQFGSTDVTPTGLALTAMFGTIAGAFGAAVGVVWWIIEVIVRRR</sequence>
<keyword evidence="3" id="KW-1185">Reference proteome</keyword>
<dbReference type="RefSeq" id="WP_144309515.1">
    <property type="nucleotide sequence ID" value="NZ_VMNK01000007.1"/>
</dbReference>
<name>A0A557QWJ0_9RHOO</name>
<proteinExistence type="predicted"/>
<feature type="transmembrane region" description="Helical" evidence="1">
    <location>
        <begin position="18"/>
        <end position="37"/>
    </location>
</feature>
<keyword evidence="1" id="KW-1133">Transmembrane helix</keyword>
<evidence type="ECO:0000256" key="1">
    <source>
        <dbReference type="SAM" id="Phobius"/>
    </source>
</evidence>
<dbReference type="AlphaFoldDB" id="A0A557QWJ0"/>
<keyword evidence="1" id="KW-0472">Membrane</keyword>
<reference evidence="2 3" key="1">
    <citation type="submission" date="2019-07" db="EMBL/GenBank/DDBJ databases">
        <title>The pathways for chlorine oxyanion respiration interact through the shared metabolite chlorate.</title>
        <authorList>
            <person name="Barnum T.P."/>
            <person name="Cheng Y."/>
            <person name="Hill K.A."/>
            <person name="Lucas L.N."/>
            <person name="Carlson H.K."/>
            <person name="Coates J.D."/>
        </authorList>
    </citation>
    <scope>NUCLEOTIDE SEQUENCE [LARGE SCALE GENOMIC DNA]</scope>
    <source>
        <strain evidence="2 3">SFB-3</strain>
    </source>
</reference>
<dbReference type="EMBL" id="VMNK01000007">
    <property type="protein sequence ID" value="TVO57277.1"/>
    <property type="molecule type" value="Genomic_DNA"/>
</dbReference>
<evidence type="ECO:0000313" key="2">
    <source>
        <dbReference type="EMBL" id="TVO57277.1"/>
    </source>
</evidence>
<gene>
    <name evidence="2" type="ORF">FHP91_10320</name>
</gene>